<feature type="region of interest" description="Disordered" evidence="1">
    <location>
        <begin position="119"/>
        <end position="150"/>
    </location>
</feature>
<accession>A0A7Z1AV55</accession>
<comment type="caution">
    <text evidence="3">The sequence shown here is derived from an EMBL/GenBank/DDBJ whole genome shotgun (WGS) entry which is preliminary data.</text>
</comment>
<dbReference type="EMBL" id="MSIF01000036">
    <property type="protein sequence ID" value="OLF04875.1"/>
    <property type="molecule type" value="Genomic_DNA"/>
</dbReference>
<keyword evidence="2" id="KW-0812">Transmembrane</keyword>
<feature type="transmembrane region" description="Helical" evidence="2">
    <location>
        <begin position="62"/>
        <end position="81"/>
    </location>
</feature>
<reference evidence="3 4" key="1">
    <citation type="submission" date="2016-12" db="EMBL/GenBank/DDBJ databases">
        <title>The draft genome sequence of Actinophytocola xinjiangensis.</title>
        <authorList>
            <person name="Wang W."/>
            <person name="Yuan L."/>
        </authorList>
    </citation>
    <scope>NUCLEOTIDE SEQUENCE [LARGE SCALE GENOMIC DNA]</scope>
    <source>
        <strain evidence="3 4">CGMCC 4.4663</strain>
    </source>
</reference>
<proteinExistence type="predicted"/>
<evidence type="ECO:0000256" key="1">
    <source>
        <dbReference type="SAM" id="MobiDB-lite"/>
    </source>
</evidence>
<evidence type="ECO:0000313" key="3">
    <source>
        <dbReference type="EMBL" id="OLF04875.1"/>
    </source>
</evidence>
<gene>
    <name evidence="3" type="ORF">BLA60_38590</name>
</gene>
<dbReference type="AlphaFoldDB" id="A0A7Z1AV55"/>
<sequence length="150" mass="15137">MADRRPLWIVGPTLLAAAGAFWGSTALDDAPGSGAGLALVALAGAGGTLATGGWARRVVGGLVVLAGLLGAWQALAAGGAGLGRWTALLGALLLVAAGVLVIRFARRLPTLGARYRSANARTAPNDPDKDMWDGLSEGRDPTVGKAEDER</sequence>
<dbReference type="InterPro" id="IPR019051">
    <property type="entry name" value="Trp_biosyn_TM_oprn/chp"/>
</dbReference>
<organism evidence="3 4">
    <name type="scientific">Actinophytocola xinjiangensis</name>
    <dbReference type="NCBI Taxonomy" id="485602"/>
    <lineage>
        <taxon>Bacteria</taxon>
        <taxon>Bacillati</taxon>
        <taxon>Actinomycetota</taxon>
        <taxon>Actinomycetes</taxon>
        <taxon>Pseudonocardiales</taxon>
        <taxon>Pseudonocardiaceae</taxon>
    </lineage>
</organism>
<feature type="transmembrane region" description="Helical" evidence="2">
    <location>
        <begin position="87"/>
        <end position="105"/>
    </location>
</feature>
<feature type="compositionally biased region" description="Basic and acidic residues" evidence="1">
    <location>
        <begin position="126"/>
        <end position="150"/>
    </location>
</feature>
<keyword evidence="2" id="KW-0472">Membrane</keyword>
<evidence type="ECO:0000256" key="2">
    <source>
        <dbReference type="SAM" id="Phobius"/>
    </source>
</evidence>
<evidence type="ECO:0008006" key="5">
    <source>
        <dbReference type="Google" id="ProtNLM"/>
    </source>
</evidence>
<keyword evidence="4" id="KW-1185">Reference proteome</keyword>
<name>A0A7Z1AV55_9PSEU</name>
<dbReference type="RefSeq" id="WP_075138050.1">
    <property type="nucleotide sequence ID" value="NZ_MSIF01000036.1"/>
</dbReference>
<keyword evidence="2" id="KW-1133">Transmembrane helix</keyword>
<protein>
    <recommendedName>
        <fullName evidence="5">Tryptophan-associated transmembrane protein</fullName>
    </recommendedName>
</protein>
<evidence type="ECO:0000313" key="4">
    <source>
        <dbReference type="Proteomes" id="UP000185696"/>
    </source>
</evidence>
<feature type="transmembrane region" description="Helical" evidence="2">
    <location>
        <begin position="36"/>
        <end position="55"/>
    </location>
</feature>
<dbReference type="OrthoDB" id="3697582at2"/>
<dbReference type="Proteomes" id="UP000185696">
    <property type="component" value="Unassembled WGS sequence"/>
</dbReference>
<dbReference type="Pfam" id="PF09534">
    <property type="entry name" value="Trp_oprn_chp"/>
    <property type="match status" value="1"/>
</dbReference>